<reference evidence="7 8" key="1">
    <citation type="journal article" date="2024" name="bioRxiv">
        <title>Comparative genomics of Cryptococcus and Kwoniella reveals pathogenesis evolution and contrasting karyotype dynamics via intercentromeric recombination or chromosome fusion.</title>
        <authorList>
            <person name="Coelho M.A."/>
            <person name="David-Palma M."/>
            <person name="Shea T."/>
            <person name="Bowers K."/>
            <person name="McGinley-Smith S."/>
            <person name="Mohammad A.W."/>
            <person name="Gnirke A."/>
            <person name="Yurkov A.M."/>
            <person name="Nowrousian M."/>
            <person name="Sun S."/>
            <person name="Cuomo C.A."/>
            <person name="Heitman J."/>
        </authorList>
    </citation>
    <scope>NUCLEOTIDE SEQUENCE [LARGE SCALE GENOMIC DNA]</scope>
    <source>
        <strain evidence="7 8">CBS 13917</strain>
    </source>
</reference>
<evidence type="ECO:0000256" key="3">
    <source>
        <dbReference type="ARBA" id="ARBA00022801"/>
    </source>
</evidence>
<dbReference type="PROSITE" id="PS00383">
    <property type="entry name" value="TYR_PHOSPHATASE_1"/>
    <property type="match status" value="1"/>
</dbReference>
<dbReference type="GO" id="GO:0008330">
    <property type="term" value="F:protein tyrosine/threonine phosphatase activity"/>
    <property type="evidence" value="ECO:0007669"/>
    <property type="project" value="TreeGrafter"/>
</dbReference>
<dbReference type="PANTHER" id="PTHR10159">
    <property type="entry name" value="DUAL SPECIFICITY PROTEIN PHOSPHATASE"/>
    <property type="match status" value="1"/>
</dbReference>
<dbReference type="SUPFAM" id="SSF52799">
    <property type="entry name" value="(Phosphotyrosine protein) phosphatases II"/>
    <property type="match status" value="1"/>
</dbReference>
<name>A0AAW0YV88_9TREE</name>
<feature type="region of interest" description="Disordered" evidence="5">
    <location>
        <begin position="266"/>
        <end position="290"/>
    </location>
</feature>
<keyword evidence="8" id="KW-1185">Reference proteome</keyword>
<dbReference type="InterPro" id="IPR020422">
    <property type="entry name" value="TYR_PHOSPHATASE_DUAL_dom"/>
</dbReference>
<feature type="compositionally biased region" description="Polar residues" evidence="5">
    <location>
        <begin position="161"/>
        <end position="174"/>
    </location>
</feature>
<dbReference type="PROSITE" id="PS50056">
    <property type="entry name" value="TYR_PHOSPHATASE_2"/>
    <property type="match status" value="1"/>
</dbReference>
<dbReference type="Proteomes" id="UP001388673">
    <property type="component" value="Unassembled WGS sequence"/>
</dbReference>
<dbReference type="GO" id="GO:0033550">
    <property type="term" value="F:MAP kinase tyrosine phosphatase activity"/>
    <property type="evidence" value="ECO:0007669"/>
    <property type="project" value="TreeGrafter"/>
</dbReference>
<comment type="caution">
    <text evidence="7">The sequence shown here is derived from an EMBL/GenBank/DDBJ whole genome shotgun (WGS) entry which is preliminary data.</text>
</comment>
<dbReference type="Gene3D" id="3.90.190.10">
    <property type="entry name" value="Protein tyrosine phosphatase superfamily"/>
    <property type="match status" value="1"/>
</dbReference>
<protein>
    <recommendedName>
        <fullName evidence="2">protein-tyrosine-phosphatase</fullName>
        <ecNumber evidence="2">3.1.3.48</ecNumber>
    </recommendedName>
</protein>
<dbReference type="EC" id="3.1.3.48" evidence="2"/>
<feature type="compositionally biased region" description="Low complexity" evidence="5">
    <location>
        <begin position="193"/>
        <end position="215"/>
    </location>
</feature>
<feature type="region of interest" description="Disordered" evidence="5">
    <location>
        <begin position="161"/>
        <end position="241"/>
    </location>
</feature>
<keyword evidence="4" id="KW-0904">Protein phosphatase</keyword>
<evidence type="ECO:0000313" key="7">
    <source>
        <dbReference type="EMBL" id="KAK8846615.1"/>
    </source>
</evidence>
<comment type="similarity">
    <text evidence="1">Belongs to the protein-tyrosine phosphatase family. Non-receptor class dual specificity subfamily.</text>
</comment>
<keyword evidence="3" id="KW-0378">Hydrolase</keyword>
<evidence type="ECO:0000256" key="2">
    <source>
        <dbReference type="ARBA" id="ARBA00013064"/>
    </source>
</evidence>
<dbReference type="InterPro" id="IPR000387">
    <property type="entry name" value="Tyr_Pase_dom"/>
</dbReference>
<dbReference type="AlphaFoldDB" id="A0AAW0YV88"/>
<feature type="domain" description="Tyrosine specific protein phosphatases" evidence="6">
    <location>
        <begin position="534"/>
        <end position="592"/>
    </location>
</feature>
<feature type="compositionally biased region" description="Acidic residues" evidence="5">
    <location>
        <begin position="663"/>
        <end position="692"/>
    </location>
</feature>
<dbReference type="GO" id="GO:0017017">
    <property type="term" value="F:MAP kinase tyrosine/serine/threonine phosphatase activity"/>
    <property type="evidence" value="ECO:0007669"/>
    <property type="project" value="TreeGrafter"/>
</dbReference>
<dbReference type="GeneID" id="92182959"/>
<evidence type="ECO:0000313" key="8">
    <source>
        <dbReference type="Proteomes" id="UP001388673"/>
    </source>
</evidence>
<dbReference type="EMBL" id="JBCAWK010000011">
    <property type="protein sequence ID" value="KAK8846615.1"/>
    <property type="molecule type" value="Genomic_DNA"/>
</dbReference>
<dbReference type="GO" id="GO:0043409">
    <property type="term" value="P:negative regulation of MAPK cascade"/>
    <property type="evidence" value="ECO:0007669"/>
    <property type="project" value="TreeGrafter"/>
</dbReference>
<feature type="region of interest" description="Disordered" evidence="5">
    <location>
        <begin position="88"/>
        <end position="115"/>
    </location>
</feature>
<dbReference type="SMART" id="SM00195">
    <property type="entry name" value="DSPc"/>
    <property type="match status" value="1"/>
</dbReference>
<evidence type="ECO:0000256" key="1">
    <source>
        <dbReference type="ARBA" id="ARBA00008601"/>
    </source>
</evidence>
<feature type="region of interest" description="Disordered" evidence="5">
    <location>
        <begin position="659"/>
        <end position="708"/>
    </location>
</feature>
<feature type="region of interest" description="Disordered" evidence="5">
    <location>
        <begin position="358"/>
        <end position="392"/>
    </location>
</feature>
<dbReference type="PANTHER" id="PTHR10159:SF519">
    <property type="entry name" value="DUAL SPECIFICITY PROTEIN PHOSPHATASE MPK3"/>
    <property type="match status" value="1"/>
</dbReference>
<feature type="compositionally biased region" description="Basic and acidic residues" evidence="5">
    <location>
        <begin position="693"/>
        <end position="702"/>
    </location>
</feature>
<dbReference type="Pfam" id="PF00782">
    <property type="entry name" value="DSPc"/>
    <property type="match status" value="1"/>
</dbReference>
<dbReference type="InterPro" id="IPR016130">
    <property type="entry name" value="Tyr_Pase_AS"/>
</dbReference>
<organism evidence="7 8">
    <name type="scientific">Kwoniella newhampshirensis</name>
    <dbReference type="NCBI Taxonomy" id="1651941"/>
    <lineage>
        <taxon>Eukaryota</taxon>
        <taxon>Fungi</taxon>
        <taxon>Dikarya</taxon>
        <taxon>Basidiomycota</taxon>
        <taxon>Agaricomycotina</taxon>
        <taxon>Tremellomycetes</taxon>
        <taxon>Tremellales</taxon>
        <taxon>Cryptococcaceae</taxon>
        <taxon>Kwoniella</taxon>
    </lineage>
</organism>
<evidence type="ECO:0000259" key="6">
    <source>
        <dbReference type="PROSITE" id="PS50056"/>
    </source>
</evidence>
<accession>A0AAW0YV88</accession>
<dbReference type="InterPro" id="IPR000340">
    <property type="entry name" value="Dual-sp_phosphatase_cat-dom"/>
</dbReference>
<dbReference type="InterPro" id="IPR029021">
    <property type="entry name" value="Prot-tyrosine_phosphatase-like"/>
</dbReference>
<sequence length="708" mass="77028">MLRSPIPFDLQLNATNHLILHCSSPLHTPPHDRSGPPTRILPQLATVYRNDDSFKQPFIPNPFSSFPPVAASSFASKRPLKRVRVVDDSENNGEGSDNSGVAPLGSDLSTSKHRPYKKRMEIDMTMGMGVEDIDHGSQLQGKTYNVMGTENLDAVFDLNTRPTMLSSSPQSRAGNPSPPNLPASLQMKRPNLKKLSLSLPPSHSLPSSSINTPSTVCPTPTFSTHTESDSRFSTPYTPGPPKTPALAMSAGRSATQGLRRPSLLSLITQPPVGDDDVPPTPSASGHPYATMRYVRGRIRERSQTAAGDFSRAEPEKVDAKSVLPVSLNCPAIDEVDFNPTSDSSSGLLGVFGDALPSTSPISRSTASPTTSLSASTSASGSTSTTPSTSPPLPASFTFSLPMAFPARPVEPYEEGPIEFLPGIYIGAEESVHQYDSWAKGERRVRIVNVAQEIDDPFEQTKLCRTSGWASAGGDGKGKEKMKLVSYPGEQDGCPDVEYCHARWSHGELGLADLPDHARLEDVWEAKAPEQSDTWKFWDVIRWMEEGRRASMPVLIHCQCGVSRSATLAIAYTMALAASGAMPDLLGHMRTMQDAYDFVKSKSSWIGPNHSLVFQLVDFARNLTTLLQTYHSSPNSQQIQTSFPISLDAKLSEAEWARRRREFEESEDGTVSDSADSESGSDAECMSPEEADDEARKLDEAMVMRRAMK</sequence>
<evidence type="ECO:0000256" key="5">
    <source>
        <dbReference type="SAM" id="MobiDB-lite"/>
    </source>
</evidence>
<dbReference type="GO" id="GO:0005737">
    <property type="term" value="C:cytoplasm"/>
    <property type="evidence" value="ECO:0007669"/>
    <property type="project" value="TreeGrafter"/>
</dbReference>
<evidence type="ECO:0000256" key="4">
    <source>
        <dbReference type="ARBA" id="ARBA00022912"/>
    </source>
</evidence>
<proteinExistence type="inferred from homology"/>
<gene>
    <name evidence="7" type="ORF">IAR55_005701</name>
</gene>
<feature type="compositionally biased region" description="Low complexity" evidence="5">
    <location>
        <begin position="364"/>
        <end position="387"/>
    </location>
</feature>
<dbReference type="KEGG" id="kne:92182959"/>
<feature type="compositionally biased region" description="Polar residues" evidence="5">
    <location>
        <begin position="216"/>
        <end position="236"/>
    </location>
</feature>
<dbReference type="RefSeq" id="XP_066800565.1">
    <property type="nucleotide sequence ID" value="XM_066948792.1"/>
</dbReference>